<dbReference type="PANTHER" id="PTHR10194">
    <property type="entry name" value="RAS GTPASE-ACTIVATING PROTEINS"/>
    <property type="match status" value="1"/>
</dbReference>
<dbReference type="VEuPathDB" id="FungiDB:PHYBLDRAFT_58923"/>
<dbReference type="InterPro" id="IPR036865">
    <property type="entry name" value="CRAL-TRIO_dom_sf"/>
</dbReference>
<dbReference type="Pfam" id="PF00616">
    <property type="entry name" value="RasGAP"/>
    <property type="match status" value="1"/>
</dbReference>
<dbReference type="CDD" id="cd00170">
    <property type="entry name" value="SEC14"/>
    <property type="match status" value="1"/>
</dbReference>
<evidence type="ECO:0000256" key="2">
    <source>
        <dbReference type="ARBA" id="ARBA00022553"/>
    </source>
</evidence>
<dbReference type="Gene3D" id="3.40.525.10">
    <property type="entry name" value="CRAL-TRIO lipid binding domain"/>
    <property type="match status" value="1"/>
</dbReference>
<dbReference type="InterPro" id="IPR011993">
    <property type="entry name" value="PH-like_dom_sf"/>
</dbReference>
<dbReference type="PROSITE" id="PS50018">
    <property type="entry name" value="RAS_GTPASE_ACTIV_2"/>
    <property type="match status" value="1"/>
</dbReference>
<reference evidence="6" key="1">
    <citation type="submission" date="2015-06" db="EMBL/GenBank/DDBJ databases">
        <title>Expansion of signal transduction pathways in fungi by whole-genome duplication.</title>
        <authorList>
            <consortium name="DOE Joint Genome Institute"/>
            <person name="Corrochano L.M."/>
            <person name="Kuo A."/>
            <person name="Marcet-Houben M."/>
            <person name="Polaino S."/>
            <person name="Salamov A."/>
            <person name="Villalobos J.M."/>
            <person name="Alvarez M.I."/>
            <person name="Avalos J."/>
            <person name="Benito E.P."/>
            <person name="Benoit I."/>
            <person name="Burger G."/>
            <person name="Camino L.P."/>
            <person name="Canovas D."/>
            <person name="Cerda-Olmedo E."/>
            <person name="Cheng J.-F."/>
            <person name="Dominguez A."/>
            <person name="Elias M."/>
            <person name="Eslava A.P."/>
            <person name="Glaser F."/>
            <person name="Grimwood J."/>
            <person name="Gutierrez G."/>
            <person name="Heitman J."/>
            <person name="Henrissat B."/>
            <person name="Iturriaga E.A."/>
            <person name="Lang B.F."/>
            <person name="Lavin J.L."/>
            <person name="Lee S."/>
            <person name="Li W."/>
            <person name="Lindquist E."/>
            <person name="Lopez-Garcia S."/>
            <person name="Luque E.M."/>
            <person name="Marcos A.T."/>
            <person name="Martin J."/>
            <person name="McCluskey K."/>
            <person name="Medina H.R."/>
            <person name="Miralles-Duran A."/>
            <person name="Miyazaki A."/>
            <person name="Munoz-Torres E."/>
            <person name="Oguiza J.A."/>
            <person name="Ohm R."/>
            <person name="Olmedo M."/>
            <person name="Orejas M."/>
            <person name="Ortiz-Castellanos L."/>
            <person name="Pisabarro A.G."/>
            <person name="Rodriguez-Romero J."/>
            <person name="Ruiz-Herrera J."/>
            <person name="Ruiz-Vazquez R."/>
            <person name="Sanz C."/>
            <person name="Schackwitz W."/>
            <person name="Schmutz J."/>
            <person name="Shahriari M."/>
            <person name="Shelest E."/>
            <person name="Silva-Franco F."/>
            <person name="Soanes D."/>
            <person name="Syed K."/>
            <person name="Tagua V.G."/>
            <person name="Talbot N.J."/>
            <person name="Thon M."/>
            <person name="De vries R.P."/>
            <person name="Wiebenga A."/>
            <person name="Yadav J.S."/>
            <person name="Braun E.L."/>
            <person name="Baker S."/>
            <person name="Garre V."/>
            <person name="Horwitz B."/>
            <person name="Torres-Martinez S."/>
            <person name="Idnurm A."/>
            <person name="Herrera-Estrella A."/>
            <person name="Gabaldon T."/>
            <person name="Grigoriev I.V."/>
        </authorList>
    </citation>
    <scope>NUCLEOTIDE SEQUENCE [LARGE SCALE GENOMIC DNA]</scope>
    <source>
        <strain evidence="6">NRRL 1555(-)</strain>
    </source>
</reference>
<dbReference type="PANTHER" id="PTHR10194:SF142">
    <property type="entry name" value="NEUROFIBROMIN"/>
    <property type="match status" value="1"/>
</dbReference>
<dbReference type="SUPFAM" id="SSF52087">
    <property type="entry name" value="CRAL/TRIO domain"/>
    <property type="match status" value="1"/>
</dbReference>
<feature type="domain" description="CRAL-TRIO" evidence="4">
    <location>
        <begin position="1625"/>
        <end position="1774"/>
    </location>
</feature>
<keyword evidence="1" id="KW-0343">GTPase activation</keyword>
<dbReference type="OrthoDB" id="28245at2759"/>
<dbReference type="Gene3D" id="1.10.506.10">
    <property type="entry name" value="GTPase Activation - p120gap, domain 1"/>
    <property type="match status" value="2"/>
</dbReference>
<dbReference type="InterPro" id="IPR016024">
    <property type="entry name" value="ARM-type_fold"/>
</dbReference>
<keyword evidence="2" id="KW-0597">Phosphoprotein</keyword>
<keyword evidence="6" id="KW-1185">Reference proteome</keyword>
<dbReference type="SMART" id="SM00516">
    <property type="entry name" value="SEC14"/>
    <property type="match status" value="1"/>
</dbReference>
<dbReference type="InParanoid" id="A0A167QLB9"/>
<dbReference type="InterPro" id="IPR023152">
    <property type="entry name" value="RasGAP_CS"/>
</dbReference>
<dbReference type="Proteomes" id="UP000077315">
    <property type="component" value="Unassembled WGS sequence"/>
</dbReference>
<dbReference type="InterPro" id="IPR008936">
    <property type="entry name" value="Rho_GTPase_activation_prot"/>
</dbReference>
<dbReference type="InterPro" id="IPR001936">
    <property type="entry name" value="RasGAP_dom"/>
</dbReference>
<dbReference type="GO" id="GO:0005096">
    <property type="term" value="F:GTPase activator activity"/>
    <property type="evidence" value="ECO:0007669"/>
    <property type="project" value="UniProtKB-KW"/>
</dbReference>
<evidence type="ECO:0000259" key="4">
    <source>
        <dbReference type="PROSITE" id="PS50191"/>
    </source>
</evidence>
<dbReference type="SMART" id="SM00323">
    <property type="entry name" value="RasGAP"/>
    <property type="match status" value="1"/>
</dbReference>
<name>A0A167QLB9_PHYB8</name>
<dbReference type="SUPFAM" id="SSF48371">
    <property type="entry name" value="ARM repeat"/>
    <property type="match status" value="1"/>
</dbReference>
<dbReference type="InterPro" id="IPR001251">
    <property type="entry name" value="CRAL-TRIO_dom"/>
</dbReference>
<dbReference type="PROSITE" id="PS00509">
    <property type="entry name" value="RAS_GTPASE_ACTIV_1"/>
    <property type="match status" value="1"/>
</dbReference>
<proteinExistence type="predicted"/>
<dbReference type="Gene3D" id="2.30.29.30">
    <property type="entry name" value="Pleckstrin-homology domain (PH domain)/Phosphotyrosine-binding domain (PTB)"/>
    <property type="match status" value="1"/>
</dbReference>
<evidence type="ECO:0008006" key="7">
    <source>
        <dbReference type="Google" id="ProtNLM"/>
    </source>
</evidence>
<gene>
    <name evidence="5" type="ORF">PHYBLDRAFT_58923</name>
</gene>
<evidence type="ECO:0000259" key="3">
    <source>
        <dbReference type="PROSITE" id="PS50018"/>
    </source>
</evidence>
<feature type="domain" description="Ras-GAP" evidence="3">
    <location>
        <begin position="1288"/>
        <end position="1484"/>
    </location>
</feature>
<evidence type="ECO:0000256" key="1">
    <source>
        <dbReference type="ARBA" id="ARBA00022468"/>
    </source>
</evidence>
<dbReference type="SUPFAM" id="SSF48350">
    <property type="entry name" value="GTPase activation domain, GAP"/>
    <property type="match status" value="1"/>
</dbReference>
<dbReference type="EMBL" id="KV440972">
    <property type="protein sequence ID" value="OAD79879.1"/>
    <property type="molecule type" value="Genomic_DNA"/>
</dbReference>
<dbReference type="InterPro" id="IPR039360">
    <property type="entry name" value="Ras_GTPase"/>
</dbReference>
<organism evidence="5 6">
    <name type="scientific">Phycomyces blakesleeanus (strain ATCC 8743b / DSM 1359 / FGSC 10004 / NBRC 33097 / NRRL 1555)</name>
    <dbReference type="NCBI Taxonomy" id="763407"/>
    <lineage>
        <taxon>Eukaryota</taxon>
        <taxon>Fungi</taxon>
        <taxon>Fungi incertae sedis</taxon>
        <taxon>Mucoromycota</taxon>
        <taxon>Mucoromycotina</taxon>
        <taxon>Mucoromycetes</taxon>
        <taxon>Mucorales</taxon>
        <taxon>Phycomycetaceae</taxon>
        <taxon>Phycomyces</taxon>
    </lineage>
</organism>
<dbReference type="RefSeq" id="XP_018297919.1">
    <property type="nucleotide sequence ID" value="XM_018440405.1"/>
</dbReference>
<accession>A0A167QLB9</accession>
<evidence type="ECO:0000313" key="6">
    <source>
        <dbReference type="Proteomes" id="UP000077315"/>
    </source>
</evidence>
<evidence type="ECO:0000313" key="5">
    <source>
        <dbReference type="EMBL" id="OAD79879.1"/>
    </source>
</evidence>
<dbReference type="PROSITE" id="PS50191">
    <property type="entry name" value="CRAL_TRIO"/>
    <property type="match status" value="1"/>
</dbReference>
<sequence>MTADTKLILSLINRITTRLPSNSGKKIDHLENDPMIKQTVAALVDLSKYRLPVIASVLTGAIETATKPILTTRPDELISCDVLQSQLYLLRILSVCMQHHWQFVRDTNCTTESDEVRGPVIQPHAPVAILGREGLLNHKNKINWNPNAMSPEELLDPPPLEDNLTRLIISVMSRIMHQMIVMEERDPVLAHSYAINLVRTEYYTTVKSPDTTSDLMKEIYKTSSRILFYLSASNWTIMFSKIKSRILYLSTTADENPDTSEMRFLECSCLNKNRLVIILTEISSSFIHLKKSAQLVIAMVLRRAIWNWIETYPYEFMQLYHQQRRIEGGADSLFDICCSLADTTRKKAVFWPLQTMLLVLCPDLLFAATLPESRNTSTKKTVFFGTLRKSIKGGMLAELAAVCFVDILKASTYVSKDDMALLKNVLPEVDMELKRRLFDMQKPMPFDSSLINVGTPIDHCYLMADCIVSMFRLNPLETINSLFSMCTLDRAPTIFKQSSIKAALVLAMEHSRVQWIQPIERIYTVLCEPLRKILLDFFGRDPIKPDVSTSRKPILHINDKKIKKDLRLEINERNDLILDILRLYKVIPRIAVLGSSSYCFDQNATVIFTITHCLRDPLRSIREAAADCIYTLHQPVYVVSWGPPDCFMETFWKISSQVLFIIAKQLLDSRFRDSDIRKLLDLLKILLETRNNFLREHQDVASHGYDIRERIQSGIGLEVALLVLMCSSDRDVYNSVIACFDHMCAEARLTGSDVGGNPNSRILGENLPVYAELVAGSSIISGRKSQQKRVCRSLRLMPTHSPGNLAAWEEVWKRWKNMSHTILRPHDDVKDDMSEMSRKNILYRHDKVKNNSLQRQAVSISTSTRLEGMDDDKWIEWQNYAAFLASLGGVCLMASATQTFSSASSGTSSTKGSISYSDSGHASQRFSAATESSSMVDQYLLDMVELLISDNVLVREWVREILGNDLSPTLYPTMFRHLENTLQTCFGADNDPICEPQYTLFVEQAISVLKLVLNRLEENVNNMFTVDFSNLIHQYAQYLNKLGCTEMSTKIKIKMCQLCEVLMERKDRITLRQEFKLRNKLLEIIVEWTSDFALPDGTAYSATSTNMIKFQRELDLACLKTIVVLLHQLPLQTSEPLHDTDSSQLKSRIFYKYFTFFLKLLNRCRLSEIGSNSSMKRVENTSNFSVQVKENAGYISPLKNFTILALSNLLSANIDIGLKYSLSMGYHEDSRTRSAFMQVLTNVLNQGTEFETLSETVMTDRYEKLIDMLVEFSPNIVLSLCEACPASDIDNVVQALLVSFRSRNKTMLLLKALIEREVQTTVSEVDLFRKSSVATRLLSMFAKMNGSEYVRSVLKPVFQVLGERSPSQNTYELDPSKVSSNEDLVKNKENVITATEMFLNAICSSADQAPRSFHEVCHCITTIVRTRFPEASNTAVGSFIFLRFFCPAIVSPESEDLLKHGTVLTREMRRGYLISTKVIQNLANNVLFGSKEAFMIVLNDFLTRNIYKVASFLRTIAKVPDDNDSDIITETPVQMTEKDYALLHRVLFDNMERISRDLAARRTYQSHDQELLSIWRQSLDKFANLLAQLGKPPEVQDQGNNEAKNFTCAATNQLFAEFMRRNHRRNVDIIVSKSIFYEGGVSKAGRPVFYFIARHVVADSIDFELMVYHILQTLDRSANKSFELVIDMTQFNQTNEIPNQWVSQLLQVLPSGVSDRIENIIIMNPNSHLRKYMKKLLNPVTHKIIKKLVLIVSMVDFHEYISPPEVLGLETVPSAMFFPVNRIMQFRTLVPITLKISAEYIQLTTVRKQEIFIGVSTIMNDVFHISEIENIETGQHGQGLDNMHVFNFRHGKDRLNIVLHSLKKDAIVGTLRHSKQRYEASLPTALSERVVRPNDVPGRLLNMALLNIGSVDPNLRLSAYNLLYSLSRAFNFNVGRQLLDAKDLCLPSNSTEFVVSISKRLAASEPNLTLEFLNECFVGFQKSSEPLRYLCLDYMRPWLPNLALFCRGSLEDLAKTKDIVRLLIDLTISRTDMYKLIQAKVWKTIGKVDDVLDLVLDTFILFSNEHGVGSVQAEAMADTFVTLSNVVVRGKLVTRLRKVLQKTSFKPTRTLTSHVAWTEIAVLIRFLLMVSFNNHGPVKSYLPEIFYIVSLVVGVGPTLVRASVHGIIINVIQSLCTSMPLSDTNVKKLQLLLEDMSGSKARLLFGLAKPHTNAFTIATETTTDTTGLIHLTSLESIVNTCLEVLQYSAPSTDLGNAWRARWMSLVASTAFQFNPAIQPRAFVILGCLGREEVDDDLLYQILVALRGALAIFNDSDPSLVMSIMMCLKNIVSSLPTESRYLPQLFWVAIALLELNNSSTFGMAVDLLQAVLRSLEVCGFFEEDTIASVLLAAREPVADIARKLDGICGVNFDTHFSFAISGIFIKGLRYNDCKDAIYQGLTTFLNIECKHMANMSLDGDDLIDESQSLGYITVLLPIAAKNEALKDLLRVAGINELDVDNLQAGGICYGLFDKLDIPDNTTALLLFSLLATQLNCSDSESERLFIYGLLAEAAVSMPDVFHFVYELLLPKMNQIVISSQTQAIMESVKTILLTACSNPVFIKTPGKPTLKALLQELGFSSLCDPTFGVGAANSTQNAKLASELVERVIAILFCYSTLELYMFSASTLCYQVHKCHVCGEVVYHNHSRFQ</sequence>
<protein>
    <recommendedName>
        <fullName evidence="7">Ras-GAP domain-containing protein</fullName>
    </recommendedName>
</protein>
<dbReference type="Pfam" id="PF13716">
    <property type="entry name" value="CRAL_TRIO_2"/>
    <property type="match status" value="1"/>
</dbReference>
<dbReference type="STRING" id="763407.A0A167QLB9"/>
<dbReference type="GeneID" id="29001311"/>